<keyword evidence="3" id="KW-1185">Reference proteome</keyword>
<gene>
    <name evidence="2" type="primary">Necator_chrX.g24806</name>
    <name evidence="2" type="ORF">RB195_024641</name>
</gene>
<feature type="compositionally biased region" description="Basic and acidic residues" evidence="1">
    <location>
        <begin position="128"/>
        <end position="146"/>
    </location>
</feature>
<comment type="caution">
    <text evidence="2">The sequence shown here is derived from an EMBL/GenBank/DDBJ whole genome shotgun (WGS) entry which is preliminary data.</text>
</comment>
<reference evidence="2 3" key="1">
    <citation type="submission" date="2023-08" db="EMBL/GenBank/DDBJ databases">
        <title>A Necator americanus chromosomal reference genome.</title>
        <authorList>
            <person name="Ilik V."/>
            <person name="Petrzelkova K.J."/>
            <person name="Pardy F."/>
            <person name="Fuh T."/>
            <person name="Niatou-Singa F.S."/>
            <person name="Gouil Q."/>
            <person name="Baker L."/>
            <person name="Ritchie M.E."/>
            <person name="Jex A.R."/>
            <person name="Gazzola D."/>
            <person name="Li H."/>
            <person name="Toshio Fujiwara R."/>
            <person name="Zhan B."/>
            <person name="Aroian R.V."/>
            <person name="Pafco B."/>
            <person name="Schwarz E.M."/>
        </authorList>
    </citation>
    <scope>NUCLEOTIDE SEQUENCE [LARGE SCALE GENOMIC DNA]</scope>
    <source>
        <strain evidence="2 3">Aroian</strain>
        <tissue evidence="2">Whole animal</tissue>
    </source>
</reference>
<dbReference type="EMBL" id="JAVFWL010000006">
    <property type="protein sequence ID" value="KAK6764392.1"/>
    <property type="molecule type" value="Genomic_DNA"/>
</dbReference>
<evidence type="ECO:0000313" key="2">
    <source>
        <dbReference type="EMBL" id="KAK6764392.1"/>
    </source>
</evidence>
<feature type="region of interest" description="Disordered" evidence="1">
    <location>
        <begin position="70"/>
        <end position="146"/>
    </location>
</feature>
<proteinExistence type="predicted"/>
<organism evidence="2 3">
    <name type="scientific">Necator americanus</name>
    <name type="common">Human hookworm</name>
    <dbReference type="NCBI Taxonomy" id="51031"/>
    <lineage>
        <taxon>Eukaryota</taxon>
        <taxon>Metazoa</taxon>
        <taxon>Ecdysozoa</taxon>
        <taxon>Nematoda</taxon>
        <taxon>Chromadorea</taxon>
        <taxon>Rhabditida</taxon>
        <taxon>Rhabditina</taxon>
        <taxon>Rhabditomorpha</taxon>
        <taxon>Strongyloidea</taxon>
        <taxon>Ancylostomatidae</taxon>
        <taxon>Bunostominae</taxon>
        <taxon>Necator</taxon>
    </lineage>
</organism>
<accession>A0ABR1EP14</accession>
<feature type="compositionally biased region" description="Basic and acidic residues" evidence="1">
    <location>
        <begin position="108"/>
        <end position="118"/>
    </location>
</feature>
<protein>
    <submittedName>
        <fullName evidence="2">Uncharacterized protein</fullName>
    </submittedName>
</protein>
<evidence type="ECO:0000256" key="1">
    <source>
        <dbReference type="SAM" id="MobiDB-lite"/>
    </source>
</evidence>
<evidence type="ECO:0000313" key="3">
    <source>
        <dbReference type="Proteomes" id="UP001303046"/>
    </source>
</evidence>
<dbReference type="Proteomes" id="UP001303046">
    <property type="component" value="Unassembled WGS sequence"/>
</dbReference>
<sequence length="172" mass="20738">MREDLHREFGQCYKEIKEQIRDQSDDIHSMKGNIELIKSSLEKLLATPTCNAPIADQDQTMPKEVALERTKFKDWTQDPNSENQDPVRQRNVGEEEVEEDLLDVYDEYESREQKDACEKASTYTNESIRQKREHAEKERREQLDERRGRIEEFLRYNRDVPEREIRRLIYMK</sequence>
<feature type="compositionally biased region" description="Acidic residues" evidence="1">
    <location>
        <begin position="94"/>
        <end position="107"/>
    </location>
</feature>
<name>A0ABR1EP14_NECAM</name>